<feature type="region of interest" description="Disordered" evidence="1">
    <location>
        <begin position="464"/>
        <end position="487"/>
    </location>
</feature>
<comment type="caution">
    <text evidence="2">The sequence shown here is derived from an EMBL/GenBank/DDBJ whole genome shotgun (WGS) entry which is preliminary data.</text>
</comment>
<feature type="compositionally biased region" description="Polar residues" evidence="1">
    <location>
        <begin position="46"/>
        <end position="67"/>
    </location>
</feature>
<reference evidence="3" key="1">
    <citation type="journal article" date="2017" name="Nat. Microbiol.">
        <title>Global analysis of biosynthetic gene clusters reveals vast potential of secondary metabolite production in Penicillium species.</title>
        <authorList>
            <person name="Nielsen J.C."/>
            <person name="Grijseels S."/>
            <person name="Prigent S."/>
            <person name="Ji B."/>
            <person name="Dainat J."/>
            <person name="Nielsen K.F."/>
            <person name="Frisvad J.C."/>
            <person name="Workman M."/>
            <person name="Nielsen J."/>
        </authorList>
    </citation>
    <scope>NUCLEOTIDE SEQUENCE [LARGE SCALE GENOMIC DNA]</scope>
    <source>
        <strain evidence="3">IBT 31811</strain>
    </source>
</reference>
<evidence type="ECO:0000313" key="3">
    <source>
        <dbReference type="Proteomes" id="UP000191672"/>
    </source>
</evidence>
<organism evidence="2 3">
    <name type="scientific">Penicillium antarcticum</name>
    <dbReference type="NCBI Taxonomy" id="416450"/>
    <lineage>
        <taxon>Eukaryota</taxon>
        <taxon>Fungi</taxon>
        <taxon>Dikarya</taxon>
        <taxon>Ascomycota</taxon>
        <taxon>Pezizomycotina</taxon>
        <taxon>Eurotiomycetes</taxon>
        <taxon>Eurotiomycetidae</taxon>
        <taxon>Eurotiales</taxon>
        <taxon>Aspergillaceae</taxon>
        <taxon>Penicillium</taxon>
    </lineage>
</organism>
<proteinExistence type="predicted"/>
<accession>A0A1V6QLD2</accession>
<dbReference type="EMBL" id="MDYN01000002">
    <property type="protein sequence ID" value="OQD90034.1"/>
    <property type="molecule type" value="Genomic_DNA"/>
</dbReference>
<sequence>MSYPQPRDPSQRHFASRYPAERSPSPPLLHRRRRAHSFSLDESPLASPTSTRDENLSPTSPTDLYNLQPTSPLTWLSEAPAGRQDNITQSALNFSTNSPSESNGLWLHRNIPIDREYTVWGQIGQFDVPTLRSEAATPRVDITQFDFGFTQLELAPSAQSQTQDDEDADIDRTARALDFIKTWVHPALRSETIEKWKRDGLLPRNLPITTGQDATAPFIKVPVFAAPEVPAPVVPVPLVEAPVLSASNHWTQVTPPRRPSPRRNMPLFYPQYGQSLNDPKNVELEERLMCTQRSASQGAVTRTPVTPVSPTRFLVTRGTPVTPARATPVTPITPARRIRPYSPTSSLNDDPVTPPWYPIPDSDSESKGYFGKMDDSPTDNIVRTLPIGLPYQVSPSSTQGAAGGTQFVPSRRQLLPPFSPRPSFSSNGPRSFPTMEGIMKSKEESAVALTEWTPEMYAIIADTTPRSREERRNAFGPEYSSRRRNTRVSQASPIELLNIDTTGLNVLTRTEVSVPKMSMAVPARCAHSRVREGLRKLTNGFRRK</sequence>
<gene>
    <name evidence="2" type="ORF">PENANT_c002G10265</name>
</gene>
<feature type="region of interest" description="Disordered" evidence="1">
    <location>
        <begin position="334"/>
        <end position="354"/>
    </location>
</feature>
<name>A0A1V6QLD2_9EURO</name>
<evidence type="ECO:0000313" key="2">
    <source>
        <dbReference type="EMBL" id="OQD90034.1"/>
    </source>
</evidence>
<dbReference type="Proteomes" id="UP000191672">
    <property type="component" value="Unassembled WGS sequence"/>
</dbReference>
<evidence type="ECO:0000256" key="1">
    <source>
        <dbReference type="SAM" id="MobiDB-lite"/>
    </source>
</evidence>
<feature type="region of interest" description="Disordered" evidence="1">
    <location>
        <begin position="1"/>
        <end position="67"/>
    </location>
</feature>
<protein>
    <submittedName>
        <fullName evidence="2">Uncharacterized protein</fullName>
    </submittedName>
</protein>
<dbReference type="AlphaFoldDB" id="A0A1V6QLD2"/>
<keyword evidence="3" id="KW-1185">Reference proteome</keyword>